<dbReference type="Proteomes" id="UP000192247">
    <property type="component" value="Unassembled WGS sequence"/>
</dbReference>
<evidence type="ECO:0000313" key="1">
    <source>
        <dbReference type="EMBL" id="OQR69391.1"/>
    </source>
</evidence>
<dbReference type="InParanoid" id="A0A1V9X7N8"/>
<reference evidence="1 2" key="1">
    <citation type="journal article" date="2017" name="Gigascience">
        <title>Draft genome of the honey bee ectoparasitic mite, Tropilaelaps mercedesae, is shaped by the parasitic life history.</title>
        <authorList>
            <person name="Dong X."/>
            <person name="Armstrong S.D."/>
            <person name="Xia D."/>
            <person name="Makepeace B.L."/>
            <person name="Darby A.C."/>
            <person name="Kadowaki T."/>
        </authorList>
    </citation>
    <scope>NUCLEOTIDE SEQUENCE [LARGE SCALE GENOMIC DNA]</scope>
    <source>
        <strain evidence="1">Wuxi-XJTLU</strain>
    </source>
</reference>
<comment type="caution">
    <text evidence="1">The sequence shown here is derived from an EMBL/GenBank/DDBJ whole genome shotgun (WGS) entry which is preliminary data.</text>
</comment>
<name>A0A1V9X7N8_9ACAR</name>
<dbReference type="EMBL" id="MNPL01021248">
    <property type="protein sequence ID" value="OQR69391.1"/>
    <property type="molecule type" value="Genomic_DNA"/>
</dbReference>
<proteinExistence type="predicted"/>
<accession>A0A1V9X7N8</accession>
<sequence length="73" mass="7961">MASKGGKLNPLYDMAEAQKYAKVVAKRAKAVEKTNDKSLSSLFYFKTVQKKKAEKALEVKAAGDAVRNIAEAL</sequence>
<gene>
    <name evidence="1" type="ORF">BIW11_04380</name>
</gene>
<evidence type="ECO:0000313" key="2">
    <source>
        <dbReference type="Proteomes" id="UP000192247"/>
    </source>
</evidence>
<keyword evidence="2" id="KW-1185">Reference proteome</keyword>
<dbReference type="AlphaFoldDB" id="A0A1V9X7N8"/>
<protein>
    <submittedName>
        <fullName evidence="1">Uncharacterized protein</fullName>
    </submittedName>
</protein>
<organism evidence="1 2">
    <name type="scientific">Tropilaelaps mercedesae</name>
    <dbReference type="NCBI Taxonomy" id="418985"/>
    <lineage>
        <taxon>Eukaryota</taxon>
        <taxon>Metazoa</taxon>
        <taxon>Ecdysozoa</taxon>
        <taxon>Arthropoda</taxon>
        <taxon>Chelicerata</taxon>
        <taxon>Arachnida</taxon>
        <taxon>Acari</taxon>
        <taxon>Parasitiformes</taxon>
        <taxon>Mesostigmata</taxon>
        <taxon>Gamasina</taxon>
        <taxon>Dermanyssoidea</taxon>
        <taxon>Laelapidae</taxon>
        <taxon>Tropilaelaps</taxon>
    </lineage>
</organism>